<dbReference type="EMBL" id="FNFB01000024">
    <property type="protein sequence ID" value="SDL57817.1"/>
    <property type="molecule type" value="Genomic_DNA"/>
</dbReference>
<evidence type="ECO:0000313" key="1">
    <source>
        <dbReference type="EMBL" id="SDL57817.1"/>
    </source>
</evidence>
<protein>
    <submittedName>
        <fullName evidence="1">Uncharacterized protein</fullName>
    </submittedName>
</protein>
<dbReference type="Proteomes" id="UP000198683">
    <property type="component" value="Unassembled WGS sequence"/>
</dbReference>
<proteinExistence type="predicted"/>
<dbReference type="RefSeq" id="WP_143022262.1">
    <property type="nucleotide sequence ID" value="NZ_FNFB01000024.1"/>
</dbReference>
<name>A0A1G9L7U4_9ACTN</name>
<dbReference type="PROSITE" id="PS51257">
    <property type="entry name" value="PROKAR_LIPOPROTEIN"/>
    <property type="match status" value="1"/>
</dbReference>
<dbReference type="AlphaFoldDB" id="A0A1G9L7U4"/>
<dbReference type="STRING" id="683260.SAMN05421874_12454"/>
<accession>A0A1G9L7U4</accession>
<dbReference type="OrthoDB" id="3529258at2"/>
<gene>
    <name evidence="1" type="ORF">SAMN05421874_12454</name>
</gene>
<reference evidence="1 2" key="1">
    <citation type="submission" date="2016-10" db="EMBL/GenBank/DDBJ databases">
        <authorList>
            <person name="de Groot N.N."/>
        </authorList>
    </citation>
    <scope>NUCLEOTIDE SEQUENCE [LARGE SCALE GENOMIC DNA]</scope>
    <source>
        <strain evidence="1 2">CGMCC 4.5681</strain>
    </source>
</reference>
<evidence type="ECO:0000313" key="2">
    <source>
        <dbReference type="Proteomes" id="UP000198683"/>
    </source>
</evidence>
<organism evidence="1 2">
    <name type="scientific">Nonomuraea maritima</name>
    <dbReference type="NCBI Taxonomy" id="683260"/>
    <lineage>
        <taxon>Bacteria</taxon>
        <taxon>Bacillati</taxon>
        <taxon>Actinomycetota</taxon>
        <taxon>Actinomycetes</taxon>
        <taxon>Streptosporangiales</taxon>
        <taxon>Streptosporangiaceae</taxon>
        <taxon>Nonomuraea</taxon>
    </lineage>
</organism>
<keyword evidence="2" id="KW-1185">Reference proteome</keyword>
<sequence length="214" mass="21346">MSVQKIGSIVAAAVLTAGVSWWSTAPAGAGSCVNAESALLSHTAFASYCDLASHAGRSIHGSSRMATDESAQLAMAAGELAQELGLTGLAAPKPVLGSADLGGTAATWGMPALNAASPAVLPMTPALQDVSTAPSVPALPVLPQTPDLARRTPPAKQRLAGQVGRPQVPGSPVKVNHNVAEPVHDMGKDVAGALLEKGGKTSGLPEVTQGLGTR</sequence>